<keyword evidence="3" id="KW-0805">Transcription regulation</keyword>
<dbReference type="CDD" id="cd00383">
    <property type="entry name" value="trans_reg_C"/>
    <property type="match status" value="1"/>
</dbReference>
<dbReference type="Gene3D" id="3.40.50.2300">
    <property type="match status" value="1"/>
</dbReference>
<keyword evidence="5" id="KW-0804">Transcription</keyword>
<evidence type="ECO:0000256" key="8">
    <source>
        <dbReference type="SAM" id="MobiDB-lite"/>
    </source>
</evidence>
<evidence type="ECO:0000256" key="4">
    <source>
        <dbReference type="ARBA" id="ARBA00023125"/>
    </source>
</evidence>
<dbReference type="PROSITE" id="PS50110">
    <property type="entry name" value="RESPONSE_REGULATORY"/>
    <property type="match status" value="1"/>
</dbReference>
<dbReference type="GO" id="GO:0006355">
    <property type="term" value="P:regulation of DNA-templated transcription"/>
    <property type="evidence" value="ECO:0007669"/>
    <property type="project" value="InterPro"/>
</dbReference>
<dbReference type="RefSeq" id="WP_148980769.1">
    <property type="nucleotide sequence ID" value="NZ_CP043315.1"/>
</dbReference>
<dbReference type="GO" id="GO:0032993">
    <property type="term" value="C:protein-DNA complex"/>
    <property type="evidence" value="ECO:0007669"/>
    <property type="project" value="TreeGrafter"/>
</dbReference>
<evidence type="ECO:0000313" key="11">
    <source>
        <dbReference type="EMBL" id="QEK37922.1"/>
    </source>
</evidence>
<dbReference type="GO" id="GO:0000976">
    <property type="term" value="F:transcription cis-regulatory region binding"/>
    <property type="evidence" value="ECO:0007669"/>
    <property type="project" value="TreeGrafter"/>
</dbReference>
<dbReference type="InterPro" id="IPR011006">
    <property type="entry name" value="CheY-like_superfamily"/>
</dbReference>
<evidence type="ECO:0000256" key="5">
    <source>
        <dbReference type="ARBA" id="ARBA00023163"/>
    </source>
</evidence>
<keyword evidence="1 6" id="KW-0597">Phosphoprotein</keyword>
<evidence type="ECO:0000259" key="10">
    <source>
        <dbReference type="PROSITE" id="PS51755"/>
    </source>
</evidence>
<dbReference type="Proteomes" id="UP000325155">
    <property type="component" value="Chromosome"/>
</dbReference>
<dbReference type="SMART" id="SM00862">
    <property type="entry name" value="Trans_reg_C"/>
    <property type="match status" value="1"/>
</dbReference>
<feature type="region of interest" description="Disordered" evidence="8">
    <location>
        <begin position="257"/>
        <end position="276"/>
    </location>
</feature>
<dbReference type="GO" id="GO:0000156">
    <property type="term" value="F:phosphorelay response regulator activity"/>
    <property type="evidence" value="ECO:0007669"/>
    <property type="project" value="TreeGrafter"/>
</dbReference>
<dbReference type="SUPFAM" id="SSF52172">
    <property type="entry name" value="CheY-like"/>
    <property type="match status" value="1"/>
</dbReference>
<dbReference type="EMBL" id="CP043315">
    <property type="protein sequence ID" value="QEK37922.1"/>
    <property type="molecule type" value="Genomic_DNA"/>
</dbReference>
<dbReference type="PANTHER" id="PTHR48111">
    <property type="entry name" value="REGULATOR OF RPOS"/>
    <property type="match status" value="1"/>
</dbReference>
<organism evidence="11 12">
    <name type="scientific">Candidatus Cytomitobacter indipagum</name>
    <dbReference type="NCBI Taxonomy" id="2601575"/>
    <lineage>
        <taxon>Bacteria</taxon>
        <taxon>Pseudomonadati</taxon>
        <taxon>Pseudomonadota</taxon>
        <taxon>Alphaproteobacteria</taxon>
        <taxon>Holosporales</taxon>
        <taxon>Holosporaceae</taxon>
        <taxon>Candidatus Cytomitobacter</taxon>
    </lineage>
</organism>
<dbReference type="InterPro" id="IPR001867">
    <property type="entry name" value="OmpR/PhoB-type_DNA-bd"/>
</dbReference>
<feature type="domain" description="OmpR/PhoB-type" evidence="10">
    <location>
        <begin position="124"/>
        <end position="230"/>
    </location>
</feature>
<accession>A0A5C0UF86</accession>
<dbReference type="OrthoDB" id="9802426at2"/>
<keyword evidence="2" id="KW-0902">Two-component regulatory system</keyword>
<feature type="modified residue" description="4-aspartylphosphate" evidence="6">
    <location>
        <position position="51"/>
    </location>
</feature>
<dbReference type="Pfam" id="PF00486">
    <property type="entry name" value="Trans_reg_C"/>
    <property type="match status" value="1"/>
</dbReference>
<evidence type="ECO:0000256" key="3">
    <source>
        <dbReference type="ARBA" id="ARBA00023015"/>
    </source>
</evidence>
<name>A0A5C0UF86_9PROT</name>
<dbReference type="Pfam" id="PF00072">
    <property type="entry name" value="Response_reg"/>
    <property type="match status" value="1"/>
</dbReference>
<evidence type="ECO:0000259" key="9">
    <source>
        <dbReference type="PROSITE" id="PS50110"/>
    </source>
</evidence>
<protein>
    <submittedName>
        <fullName evidence="11">Response regulator transcription factor</fullName>
    </submittedName>
</protein>
<feature type="compositionally biased region" description="Basic residues" evidence="8">
    <location>
        <begin position="266"/>
        <end position="276"/>
    </location>
</feature>
<dbReference type="Gene3D" id="1.10.10.10">
    <property type="entry name" value="Winged helix-like DNA-binding domain superfamily/Winged helix DNA-binding domain"/>
    <property type="match status" value="1"/>
</dbReference>
<dbReference type="InterPro" id="IPR039420">
    <property type="entry name" value="WalR-like"/>
</dbReference>
<evidence type="ECO:0000256" key="2">
    <source>
        <dbReference type="ARBA" id="ARBA00023012"/>
    </source>
</evidence>
<evidence type="ECO:0000313" key="12">
    <source>
        <dbReference type="Proteomes" id="UP000325155"/>
    </source>
</evidence>
<dbReference type="InterPro" id="IPR036388">
    <property type="entry name" value="WH-like_DNA-bd_sf"/>
</dbReference>
<dbReference type="InterPro" id="IPR001789">
    <property type="entry name" value="Sig_transdc_resp-reg_receiver"/>
</dbReference>
<dbReference type="PROSITE" id="PS51755">
    <property type="entry name" value="OMPR_PHOB"/>
    <property type="match status" value="1"/>
</dbReference>
<dbReference type="GO" id="GO:0005829">
    <property type="term" value="C:cytosol"/>
    <property type="evidence" value="ECO:0007669"/>
    <property type="project" value="TreeGrafter"/>
</dbReference>
<evidence type="ECO:0000256" key="7">
    <source>
        <dbReference type="PROSITE-ProRule" id="PRU01091"/>
    </source>
</evidence>
<evidence type="ECO:0000256" key="1">
    <source>
        <dbReference type="ARBA" id="ARBA00022553"/>
    </source>
</evidence>
<dbReference type="AlphaFoldDB" id="A0A5C0UF86"/>
<keyword evidence="12" id="KW-1185">Reference proteome</keyword>
<reference evidence="11 12" key="1">
    <citation type="submission" date="2019-08" db="EMBL/GenBank/DDBJ databases">
        <title>Highly reduced genomes of protist endosymbionts show evolutionary convergence.</title>
        <authorList>
            <person name="George E."/>
            <person name="Husnik F."/>
            <person name="Tashyreva D."/>
            <person name="Prokopchuk G."/>
            <person name="Horak A."/>
            <person name="Kwong W.K."/>
            <person name="Lukes J."/>
            <person name="Keeling P.J."/>
        </authorList>
    </citation>
    <scope>NUCLEOTIDE SEQUENCE [LARGE SCALE GENOMIC DNA]</scope>
    <source>
        <strain evidence="11">1605</strain>
    </source>
</reference>
<dbReference type="SMART" id="SM00448">
    <property type="entry name" value="REC"/>
    <property type="match status" value="1"/>
</dbReference>
<proteinExistence type="predicted"/>
<feature type="domain" description="Response regulatory" evidence="9">
    <location>
        <begin position="2"/>
        <end position="116"/>
    </location>
</feature>
<sequence>MKILLIEDDKAVASAITSMLKSQRIICDHDVNGQDGFDSARLYEYDAIILDMILPDLKGEELLSRMRACEIKTPVIILSSISETSQKVKALCNGADDYLPKPFDKQELLARLNAVIRRSNGHSASVIKIGTFVIDLQRKCVSISDKNLMLTKTEYNILELLARRKDSFLHKDSFLDHLYNADCNEPGKKIVDVFMCKLRKKISKALGNSELNDNSPAIATSWGNGYRLDQRKNLIDYLPKKKMIRDNFENSAEQKIISEQDEFGRPTKKIKRPISG</sequence>
<feature type="DNA-binding region" description="OmpR/PhoB-type" evidence="7">
    <location>
        <begin position="124"/>
        <end position="230"/>
    </location>
</feature>
<dbReference type="KEGG" id="cip:FZC35_00800"/>
<dbReference type="PANTHER" id="PTHR48111:SF22">
    <property type="entry name" value="REGULATOR OF RPOS"/>
    <property type="match status" value="1"/>
</dbReference>
<keyword evidence="4 7" id="KW-0238">DNA-binding</keyword>
<evidence type="ECO:0000256" key="6">
    <source>
        <dbReference type="PROSITE-ProRule" id="PRU00169"/>
    </source>
</evidence>
<gene>
    <name evidence="11" type="ORF">FZC35_00800</name>
</gene>